<dbReference type="GO" id="GO:0004739">
    <property type="term" value="F:pyruvate dehydrogenase (acetyl-transferring) activity"/>
    <property type="evidence" value="ECO:0007669"/>
    <property type="project" value="UniProtKB-EC"/>
</dbReference>
<comment type="cofactor">
    <cofactor evidence="1">
        <name>thiamine diphosphate</name>
        <dbReference type="ChEBI" id="CHEBI:58937"/>
    </cofactor>
</comment>
<dbReference type="InterPro" id="IPR009014">
    <property type="entry name" value="Transketo_C/PFOR_II"/>
</dbReference>
<evidence type="ECO:0000256" key="6">
    <source>
        <dbReference type="SAM" id="MobiDB-lite"/>
    </source>
</evidence>
<evidence type="ECO:0000256" key="1">
    <source>
        <dbReference type="ARBA" id="ARBA00001964"/>
    </source>
</evidence>
<dbReference type="RefSeq" id="XP_013233441.1">
    <property type="nucleotide sequence ID" value="XM_013377987.1"/>
</dbReference>
<dbReference type="SUPFAM" id="SSF52922">
    <property type="entry name" value="TK C-terminal domain-like"/>
    <property type="match status" value="1"/>
</dbReference>
<sequence length="391" mass="41902">MNLLRRSRAPCSPAAAAAFLFAAAAAVLPAAAFRVSRQLAPPGGPPGGPPGAPLGAPPTLMGPPQSPKASQFASPLLKSKARQILKAQQPAASQEAVVDGEWVNGKSVKEWKVKRSIYQALHMAMAEELERDPTVCIIGEDVGHYGGSYKATRELHLRHGNFRCLDTPICENTFLGLGVGAAMAGLRPVVEGMNLAFLLLAFNQLCNNAGMVRATSGGQFRVPLVVRGPGGVGRQLGPEHSQRVEAYLMAVPGLKLVACSTPYNARGLLKTAIREDNPVVFFEHVLNYSNSDFIPLMPYTLSLDKAEQVAAGEDLTLLCYGRLRQVAAAATQQLQQLSVVENCYEDLLMPPVRLSTKDIPTPYSKELEEATIITPADVVNAALWMLSANRK</sequence>
<dbReference type="VEuPathDB" id="ToxoDB:ETH_00006700"/>
<dbReference type="VEuPathDB" id="ToxoDB:ETH2_0734000"/>
<accession>U6KXJ6</accession>
<keyword evidence="8" id="KW-0670">Pyruvate</keyword>
<evidence type="ECO:0000256" key="3">
    <source>
        <dbReference type="ARBA" id="ARBA00023052"/>
    </source>
</evidence>
<dbReference type="InterPro" id="IPR005475">
    <property type="entry name" value="Transketolase-like_Pyr-bd"/>
</dbReference>
<dbReference type="Gene3D" id="3.40.50.970">
    <property type="match status" value="1"/>
</dbReference>
<dbReference type="OMA" id="VRLCTKD"/>
<evidence type="ECO:0000313" key="8">
    <source>
        <dbReference type="EMBL" id="CDJ42691.1"/>
    </source>
</evidence>
<keyword evidence="9" id="KW-1185">Reference proteome</keyword>
<dbReference type="FunFam" id="3.40.50.970:FF:000001">
    <property type="entry name" value="Pyruvate dehydrogenase E1 beta subunit"/>
    <property type="match status" value="1"/>
</dbReference>
<feature type="domain" description="Transketolase-like pyrimidine-binding" evidence="7">
    <location>
        <begin position="115"/>
        <end position="290"/>
    </location>
</feature>
<dbReference type="AlphaFoldDB" id="U6KXJ6"/>
<dbReference type="InterPro" id="IPR029061">
    <property type="entry name" value="THDP-binding"/>
</dbReference>
<keyword evidence="3" id="KW-0786">Thiamine pyrophosphate</keyword>
<dbReference type="PANTHER" id="PTHR43257:SF2">
    <property type="entry name" value="PYRUVATE DEHYDROGENASE E1 COMPONENT SUBUNIT BETA"/>
    <property type="match status" value="1"/>
</dbReference>
<comment type="catalytic activity">
    <reaction evidence="5">
        <text>N(6)-[(R)-lipoyl]-L-lysyl-[protein] + pyruvate + H(+) = N(6)-[(R)-S(8)-acetyldihydrolipoyl]-L-lysyl-[protein] + CO2</text>
        <dbReference type="Rhea" id="RHEA:19189"/>
        <dbReference type="Rhea" id="RHEA-COMP:10474"/>
        <dbReference type="Rhea" id="RHEA-COMP:10478"/>
        <dbReference type="ChEBI" id="CHEBI:15361"/>
        <dbReference type="ChEBI" id="CHEBI:15378"/>
        <dbReference type="ChEBI" id="CHEBI:16526"/>
        <dbReference type="ChEBI" id="CHEBI:83099"/>
        <dbReference type="ChEBI" id="CHEBI:83111"/>
        <dbReference type="EC" id="1.2.4.1"/>
    </reaction>
</comment>
<evidence type="ECO:0000259" key="7">
    <source>
        <dbReference type="SMART" id="SM00861"/>
    </source>
</evidence>
<dbReference type="CDD" id="cd07036">
    <property type="entry name" value="TPP_PYR_E1-PDHc-beta_like"/>
    <property type="match status" value="1"/>
</dbReference>
<reference evidence="8" key="1">
    <citation type="submission" date="2013-10" db="EMBL/GenBank/DDBJ databases">
        <title>Genomic analysis of the causative agents of coccidiosis in chickens.</title>
        <authorList>
            <person name="Reid A.J."/>
            <person name="Blake D."/>
            <person name="Billington K."/>
            <person name="Browne H."/>
            <person name="Dunn M."/>
            <person name="Hung S."/>
            <person name="Kawahara F."/>
            <person name="Miranda-Saavedra D."/>
            <person name="Mourier T."/>
            <person name="Nagra H."/>
            <person name="Otto T.D."/>
            <person name="Rawlings N."/>
            <person name="Sanchez A."/>
            <person name="Sanders M."/>
            <person name="Subramaniam C."/>
            <person name="Tay Y."/>
            <person name="Dear P."/>
            <person name="Doerig C."/>
            <person name="Gruber A."/>
            <person name="Parkinson J."/>
            <person name="Shirley M."/>
            <person name="Wan K.L."/>
            <person name="Berriman M."/>
            <person name="Tomley F."/>
            <person name="Pain A."/>
        </authorList>
    </citation>
    <scope>NUCLEOTIDE SEQUENCE [LARGE SCALE GENOMIC DNA]</scope>
    <source>
        <strain evidence="8">Houghton</strain>
    </source>
</reference>
<comment type="function">
    <text evidence="4">The pyruvate dehydrogenase complex catalyzes the overall conversion of pyruvate to acetyl-CoA and CO(2). It contains multiple copies of three enzymatic components: pyruvate dehydrogenase (E1), dihydrolipoamide acetyltransferase (E2) and lipoamide dehydrogenase (E3).</text>
</comment>
<dbReference type="PANTHER" id="PTHR43257">
    <property type="entry name" value="PYRUVATE DEHYDROGENASE E1 COMPONENT BETA SUBUNIT"/>
    <property type="match status" value="1"/>
</dbReference>
<keyword evidence="2" id="KW-0560">Oxidoreductase</keyword>
<evidence type="ECO:0000256" key="2">
    <source>
        <dbReference type="ARBA" id="ARBA00023002"/>
    </source>
</evidence>
<evidence type="ECO:0000313" key="9">
    <source>
        <dbReference type="Proteomes" id="UP000030747"/>
    </source>
</evidence>
<proteinExistence type="predicted"/>
<feature type="compositionally biased region" description="Pro residues" evidence="6">
    <location>
        <begin position="42"/>
        <end position="66"/>
    </location>
</feature>
<dbReference type="GeneID" id="25250542"/>
<name>U6KXJ6_EIMTE</name>
<evidence type="ECO:0000256" key="4">
    <source>
        <dbReference type="ARBA" id="ARBA00025211"/>
    </source>
</evidence>
<dbReference type="SUPFAM" id="SSF52518">
    <property type="entry name" value="Thiamin diphosphate-binding fold (THDP-binding)"/>
    <property type="match status" value="1"/>
</dbReference>
<dbReference type="EMBL" id="HG675732">
    <property type="protein sequence ID" value="CDJ42691.1"/>
    <property type="molecule type" value="Genomic_DNA"/>
</dbReference>
<dbReference type="Proteomes" id="UP000030747">
    <property type="component" value="Unassembled WGS sequence"/>
</dbReference>
<reference evidence="8" key="2">
    <citation type="submission" date="2013-10" db="EMBL/GenBank/DDBJ databases">
        <authorList>
            <person name="Aslett M."/>
        </authorList>
    </citation>
    <scope>NUCLEOTIDE SEQUENCE [LARGE SCALE GENOMIC DNA]</scope>
    <source>
        <strain evidence="8">Houghton</strain>
    </source>
</reference>
<organism evidence="8 9">
    <name type="scientific">Eimeria tenella</name>
    <name type="common">Coccidian parasite</name>
    <dbReference type="NCBI Taxonomy" id="5802"/>
    <lineage>
        <taxon>Eukaryota</taxon>
        <taxon>Sar</taxon>
        <taxon>Alveolata</taxon>
        <taxon>Apicomplexa</taxon>
        <taxon>Conoidasida</taxon>
        <taxon>Coccidia</taxon>
        <taxon>Eucoccidiorida</taxon>
        <taxon>Eimeriorina</taxon>
        <taxon>Eimeriidae</taxon>
        <taxon>Eimeria</taxon>
    </lineage>
</organism>
<feature type="region of interest" description="Disordered" evidence="6">
    <location>
        <begin position="39"/>
        <end position="71"/>
    </location>
</feature>
<protein>
    <submittedName>
        <fullName evidence="8">Pyruvate dehydrogenase E1 beta subunit, putative</fullName>
    </submittedName>
</protein>
<evidence type="ECO:0000256" key="5">
    <source>
        <dbReference type="ARBA" id="ARBA00051231"/>
    </source>
</evidence>
<dbReference type="OrthoDB" id="10266385at2759"/>
<dbReference type="SMART" id="SM00861">
    <property type="entry name" value="Transket_pyr"/>
    <property type="match status" value="1"/>
</dbReference>
<dbReference type="Pfam" id="PF02779">
    <property type="entry name" value="Transket_pyr"/>
    <property type="match status" value="1"/>
</dbReference>
<gene>
    <name evidence="8" type="ORF">ETH_00006700</name>
</gene>